<dbReference type="PANTHER" id="PTHR42715">
    <property type="entry name" value="BETA-GLUCOSIDASE"/>
    <property type="match status" value="1"/>
</dbReference>
<dbReference type="Proteomes" id="UP000094271">
    <property type="component" value="Unassembled WGS sequence"/>
</dbReference>
<name>A0A1E3UQ06_9FIRM</name>
<dbReference type="Pfam" id="PF14310">
    <property type="entry name" value="Fn3-like"/>
    <property type="match status" value="1"/>
</dbReference>
<dbReference type="Gene3D" id="3.40.50.1700">
    <property type="entry name" value="Glycoside hydrolase family 3 C-terminal domain"/>
    <property type="match status" value="1"/>
</dbReference>
<sequence length="958" mass="106490">MNKIMEKIQMSERERENAEIAYQTAAAGMVLLENNGVLPLKEKGKIALFGTGAVRTVRGGTGSGDPFNGGLSGGGNVFVDQSPRYHIHILDAFEEGGYEVVTSADLKLLAEEYDRRKRQLENQVMHTFVFPEPLLKEEDVASAAKQSDTVIYVISRNSGEGTDRKLKGGSNDCPKGCEIGDYLLAVQEKENLLLLRRYFKYLIIVLNVGGVIDMCEIKNARPDSILLMGLAGQEGGRAVRDILNAAIVPSGKLTDTWAARYQDYPASATFADNDGNSELEKYREGIFVGYRYFDSFHKEPIYEFGYGKSYTEFSIEIKDFKEEKNIFRIECEVTNTGCYPGAEVLQLYVSACNTDIDMPAQELKAFVKTRIMEPGEKQSVRLKTTLKELEIYDEDSGSYVVKKGIYLFLAGNSSRNTQPAGKVIIDEDLLTRKADAILPLPGKLEEYHHKNCINSEDFYPELPEIKAGRCFLAPKETDAACEKQAVITYTTDPDYQGMLPYEKTEFVSPKKVVWQDVLEGKASFEELAAQMTDEELAALNCGTGWGVSDENNPVIGENSESVPGAAGETTHILTEKYGIPSVVLVDGPGGVRVRQEYEAFNLLTGKKEKRNHYCTAWPSGTLLAQSFDPKILELAGKAIAKEMKEVGAHILLAPGMNIHRDPLCGRNFEYYSEDPLVSGIMAAAFASGIQNSGFGVGACIKHFAANNQETNRSCVDEWIGQRTLREIYLRGFEIAVRDSQPLAIMTSYNLINGIPTADSYDLCTALARGEWKFNGLIMTDWNGGSSSASKSMYAGNDLIMPGGNTKVREILLAVKQMEPVFDDKGQILFSKVYEQLPFYEEYWNSFHLKADGKERCTAVLGEGHRASVEGERILVDNAPVYTEVTDRYEFLRASVKPAPIKSPLTIHMAELGKEGKEIIYYGEYDRRQTICRGDLQRCAVHILKTLQRMVCLNSERDG</sequence>
<dbReference type="EMBL" id="MEHD01000051">
    <property type="protein sequence ID" value="ODR45651.1"/>
    <property type="molecule type" value="Genomic_DNA"/>
</dbReference>
<accession>A0A1E3UQ06</accession>
<dbReference type="GO" id="GO:0004553">
    <property type="term" value="F:hydrolase activity, hydrolyzing O-glycosyl compounds"/>
    <property type="evidence" value="ECO:0007669"/>
    <property type="project" value="InterPro"/>
</dbReference>
<dbReference type="SMART" id="SM01217">
    <property type="entry name" value="Fn3_like"/>
    <property type="match status" value="1"/>
</dbReference>
<dbReference type="Pfam" id="PF01915">
    <property type="entry name" value="Glyco_hydro_3_C"/>
    <property type="match status" value="1"/>
</dbReference>
<dbReference type="EMBL" id="MEHA01000002">
    <property type="protein sequence ID" value="ODR55119.1"/>
    <property type="molecule type" value="Genomic_DNA"/>
</dbReference>
<dbReference type="InterPro" id="IPR050288">
    <property type="entry name" value="Cellulose_deg_GH3"/>
</dbReference>
<keyword evidence="2" id="KW-0378">Hydrolase</keyword>
<keyword evidence="7" id="KW-1185">Reference proteome</keyword>
<dbReference type="InterPro" id="IPR002772">
    <property type="entry name" value="Glyco_hydro_3_C"/>
</dbReference>
<dbReference type="Pfam" id="PF00933">
    <property type="entry name" value="Glyco_hydro_3"/>
    <property type="match status" value="1"/>
</dbReference>
<dbReference type="Proteomes" id="UP000094869">
    <property type="component" value="Unassembled WGS sequence"/>
</dbReference>
<dbReference type="InterPro" id="IPR036962">
    <property type="entry name" value="Glyco_hydro_3_N_sf"/>
</dbReference>
<dbReference type="PRINTS" id="PR00133">
    <property type="entry name" value="GLHYDRLASE3"/>
</dbReference>
<reference evidence="4 7" key="1">
    <citation type="submission" date="2016-08" db="EMBL/GenBank/DDBJ databases">
        <title>Characterization of Isolates of Eisenbergiella tayi Derived from Blood Cultures, Using Whole Genome Sequencing.</title>
        <authorList>
            <person name="Bernier A.-M."/>
            <person name="Burdz T."/>
            <person name="Wiebe D."/>
            <person name="Bernard K."/>
        </authorList>
    </citation>
    <scope>NUCLEOTIDE SEQUENCE [LARGE SCALE GENOMIC DNA]</scope>
    <source>
        <strain evidence="4 7">NML120146</strain>
    </source>
</reference>
<dbReference type="SUPFAM" id="SSF52279">
    <property type="entry name" value="Beta-D-glucan exohydrolase, C-terminal domain"/>
    <property type="match status" value="1"/>
</dbReference>
<dbReference type="PANTHER" id="PTHR42715:SF10">
    <property type="entry name" value="BETA-GLUCOSIDASE"/>
    <property type="match status" value="1"/>
</dbReference>
<dbReference type="InterPro" id="IPR013783">
    <property type="entry name" value="Ig-like_fold"/>
</dbReference>
<organism evidence="5 6">
    <name type="scientific">Eisenbergiella tayi</name>
    <dbReference type="NCBI Taxonomy" id="1432052"/>
    <lineage>
        <taxon>Bacteria</taxon>
        <taxon>Bacillati</taxon>
        <taxon>Bacillota</taxon>
        <taxon>Clostridia</taxon>
        <taxon>Lachnospirales</taxon>
        <taxon>Lachnospiraceae</taxon>
        <taxon>Eisenbergiella</taxon>
    </lineage>
</organism>
<evidence type="ECO:0000313" key="6">
    <source>
        <dbReference type="Proteomes" id="UP000094271"/>
    </source>
</evidence>
<protein>
    <recommendedName>
        <fullName evidence="3">Fibronectin type III-like domain-containing protein</fullName>
    </recommendedName>
</protein>
<evidence type="ECO:0000313" key="5">
    <source>
        <dbReference type="EMBL" id="ODR55119.1"/>
    </source>
</evidence>
<dbReference type="InterPro" id="IPR026891">
    <property type="entry name" value="Fn3-like"/>
</dbReference>
<feature type="domain" description="Fibronectin type III-like" evidence="3">
    <location>
        <begin position="343"/>
        <end position="414"/>
    </location>
</feature>
<proteinExistence type="inferred from homology"/>
<dbReference type="InterPro" id="IPR017853">
    <property type="entry name" value="GH"/>
</dbReference>
<reference evidence="5 6" key="2">
    <citation type="submission" date="2016-08" db="EMBL/GenBank/DDBJ databases">
        <authorList>
            <person name="Seilhamer J.J."/>
        </authorList>
    </citation>
    <scope>NUCLEOTIDE SEQUENCE [LARGE SCALE GENOMIC DNA]</scope>
    <source>
        <strain evidence="5 6">NML150140-1</strain>
    </source>
</reference>
<dbReference type="InterPro" id="IPR036881">
    <property type="entry name" value="Glyco_hydro_3_C_sf"/>
</dbReference>
<evidence type="ECO:0000256" key="1">
    <source>
        <dbReference type="ARBA" id="ARBA00005336"/>
    </source>
</evidence>
<evidence type="ECO:0000256" key="2">
    <source>
        <dbReference type="ARBA" id="ARBA00022801"/>
    </source>
</evidence>
<evidence type="ECO:0000259" key="3">
    <source>
        <dbReference type="SMART" id="SM01217"/>
    </source>
</evidence>
<evidence type="ECO:0000313" key="4">
    <source>
        <dbReference type="EMBL" id="ODR45651.1"/>
    </source>
</evidence>
<dbReference type="InterPro" id="IPR001764">
    <property type="entry name" value="Glyco_hydro_3_N"/>
</dbReference>
<dbReference type="GO" id="GO:0005975">
    <property type="term" value="P:carbohydrate metabolic process"/>
    <property type="evidence" value="ECO:0007669"/>
    <property type="project" value="InterPro"/>
</dbReference>
<dbReference type="OrthoDB" id="98455at2"/>
<dbReference type="SUPFAM" id="SSF51445">
    <property type="entry name" value="(Trans)glycosidases"/>
    <property type="match status" value="1"/>
</dbReference>
<comment type="similarity">
    <text evidence="1">Belongs to the glycosyl hydrolase 3 family.</text>
</comment>
<dbReference type="Gene3D" id="3.20.20.300">
    <property type="entry name" value="Glycoside hydrolase, family 3, N-terminal domain"/>
    <property type="match status" value="1"/>
</dbReference>
<evidence type="ECO:0000313" key="7">
    <source>
        <dbReference type="Proteomes" id="UP000094869"/>
    </source>
</evidence>
<dbReference type="AlphaFoldDB" id="A0A1E3UQ06"/>
<comment type="caution">
    <text evidence="5">The sequence shown here is derived from an EMBL/GenBank/DDBJ whole genome shotgun (WGS) entry which is preliminary data.</text>
</comment>
<gene>
    <name evidence="5" type="ORF">BEI59_04170</name>
    <name evidence="4" type="ORF">BEI63_28065</name>
</gene>
<dbReference type="Gene3D" id="2.60.40.10">
    <property type="entry name" value="Immunoglobulins"/>
    <property type="match status" value="1"/>
</dbReference>